<evidence type="ECO:0000256" key="3">
    <source>
        <dbReference type="ARBA" id="ARBA00022679"/>
    </source>
</evidence>
<proteinExistence type="inferred from homology"/>
<dbReference type="InterPro" id="IPR004557">
    <property type="entry name" value="PrmC-related"/>
</dbReference>
<dbReference type="PANTHER" id="PTHR45875:SF1">
    <property type="entry name" value="METHYLTRANSFERASE N6AMT1"/>
    <property type="match status" value="1"/>
</dbReference>
<dbReference type="InterPro" id="IPR002052">
    <property type="entry name" value="DNA_methylase_N6_adenine_CS"/>
</dbReference>
<reference evidence="6 7" key="1">
    <citation type="submission" date="2019-01" db="EMBL/GenBank/DDBJ databases">
        <title>Genomes sequencing and comparative genomics of infectious freshwater microsporidia, Cucumispora dikerogammari and Thelohania contejeani.</title>
        <authorList>
            <person name="Cormier A."/>
            <person name="Giraud I."/>
            <person name="Wattier R."/>
            <person name="Teixeira M."/>
            <person name="Grandjean F."/>
            <person name="Rigaud T."/>
            <person name="Cordaux R."/>
        </authorList>
    </citation>
    <scope>NUCLEOTIDE SEQUENCE [LARGE SCALE GENOMIC DNA]</scope>
    <source>
        <strain evidence="6">T1</strain>
        <tissue evidence="6">Spores</tissue>
    </source>
</reference>
<keyword evidence="7" id="KW-1185">Reference proteome</keyword>
<dbReference type="InterPro" id="IPR052190">
    <property type="entry name" value="Euk-Arch_PrmC-MTase"/>
</dbReference>
<evidence type="ECO:0000256" key="2">
    <source>
        <dbReference type="ARBA" id="ARBA00022603"/>
    </source>
</evidence>
<dbReference type="PANTHER" id="PTHR45875">
    <property type="entry name" value="METHYLTRANSFERASE N6AMT1"/>
    <property type="match status" value="1"/>
</dbReference>
<gene>
    <name evidence="6" type="primary">N6AMT1</name>
    <name evidence="6" type="ORF">TCON_0292</name>
</gene>
<dbReference type="SUPFAM" id="SSF53335">
    <property type="entry name" value="S-adenosyl-L-methionine-dependent methyltransferases"/>
    <property type="match status" value="1"/>
</dbReference>
<comment type="caution">
    <text evidence="6">The sequence shown here is derived from an EMBL/GenBank/DDBJ whole genome shotgun (WGS) entry which is preliminary data.</text>
</comment>
<dbReference type="GO" id="GO:0008168">
    <property type="term" value="F:methyltransferase activity"/>
    <property type="evidence" value="ECO:0007669"/>
    <property type="project" value="UniProtKB-KW"/>
</dbReference>
<accession>A0ABQ7I234</accession>
<dbReference type="NCBIfam" id="TIGR00537">
    <property type="entry name" value="hemK_rel_arch"/>
    <property type="match status" value="1"/>
</dbReference>
<dbReference type="EMBL" id="SBIQ01000010">
    <property type="protein sequence ID" value="KAF7684514.1"/>
    <property type="molecule type" value="Genomic_DNA"/>
</dbReference>
<dbReference type="CDD" id="cd02440">
    <property type="entry name" value="AdoMet_MTases"/>
    <property type="match status" value="1"/>
</dbReference>
<organism evidence="6 7">
    <name type="scientific">Astathelohania contejeani</name>
    <dbReference type="NCBI Taxonomy" id="164912"/>
    <lineage>
        <taxon>Eukaryota</taxon>
        <taxon>Fungi</taxon>
        <taxon>Fungi incertae sedis</taxon>
        <taxon>Microsporidia</taxon>
        <taxon>Astathelohaniidae</taxon>
        <taxon>Astathelohania</taxon>
    </lineage>
</organism>
<keyword evidence="3" id="KW-0808">Transferase</keyword>
<feature type="domain" description="Methyltransferase small" evidence="5">
    <location>
        <begin position="16"/>
        <end position="100"/>
    </location>
</feature>
<protein>
    <submittedName>
        <fullName evidence="6">Methyltransferase N6AMT1</fullName>
    </submittedName>
</protein>
<keyword evidence="2 6" id="KW-0489">Methyltransferase</keyword>
<dbReference type="Gene3D" id="3.40.50.150">
    <property type="entry name" value="Vaccinia Virus protein VP39"/>
    <property type="match status" value="1"/>
</dbReference>
<name>A0ABQ7I234_9MICR</name>
<evidence type="ECO:0000313" key="6">
    <source>
        <dbReference type="EMBL" id="KAF7684514.1"/>
    </source>
</evidence>
<evidence type="ECO:0000259" key="5">
    <source>
        <dbReference type="Pfam" id="PF05175"/>
    </source>
</evidence>
<dbReference type="PROSITE" id="PS00092">
    <property type="entry name" value="N6_MTASE"/>
    <property type="match status" value="1"/>
</dbReference>
<keyword evidence="4" id="KW-0949">S-adenosyl-L-methionine</keyword>
<dbReference type="Pfam" id="PF05175">
    <property type="entry name" value="MTS"/>
    <property type="match status" value="1"/>
</dbReference>
<dbReference type="InterPro" id="IPR007848">
    <property type="entry name" value="Small_mtfrase_dom"/>
</dbReference>
<sequence>MEYYEPGDDTFTLLDVLEDNLKNKEHLVILEIGTGSGIISRYIYQVLKCGFVLSTDVNQHALLHCLEKGSRFSNDLIKSSLLKNINQNMLDVIIFNPPYVPTPDDECFHNDIRASWAGGAKGRRIIDQFIKELNKFKGLMFLVVIEPNNPKEVIKLLETKGYKTNIANVRRILGEVLYVIKAEGSD</sequence>
<dbReference type="Proteomes" id="UP001516464">
    <property type="component" value="Unassembled WGS sequence"/>
</dbReference>
<comment type="similarity">
    <text evidence="1">Belongs to the eukaryotic/archaeal PrmC-related family.</text>
</comment>
<evidence type="ECO:0000256" key="4">
    <source>
        <dbReference type="ARBA" id="ARBA00022691"/>
    </source>
</evidence>
<evidence type="ECO:0000313" key="7">
    <source>
        <dbReference type="Proteomes" id="UP001516464"/>
    </source>
</evidence>
<dbReference type="InterPro" id="IPR029063">
    <property type="entry name" value="SAM-dependent_MTases_sf"/>
</dbReference>
<dbReference type="GO" id="GO:0032259">
    <property type="term" value="P:methylation"/>
    <property type="evidence" value="ECO:0007669"/>
    <property type="project" value="UniProtKB-KW"/>
</dbReference>
<evidence type="ECO:0000256" key="1">
    <source>
        <dbReference type="ARBA" id="ARBA00006149"/>
    </source>
</evidence>